<dbReference type="EMBL" id="JAVFWL010000006">
    <property type="protein sequence ID" value="KAK6764854.1"/>
    <property type="molecule type" value="Genomic_DNA"/>
</dbReference>
<protein>
    <submittedName>
        <fullName evidence="2">Uncharacterized protein</fullName>
    </submittedName>
</protein>
<evidence type="ECO:0000313" key="3">
    <source>
        <dbReference type="Proteomes" id="UP001303046"/>
    </source>
</evidence>
<reference evidence="2 3" key="1">
    <citation type="submission" date="2023-08" db="EMBL/GenBank/DDBJ databases">
        <title>A Necator americanus chromosomal reference genome.</title>
        <authorList>
            <person name="Ilik V."/>
            <person name="Petrzelkova K.J."/>
            <person name="Pardy F."/>
            <person name="Fuh T."/>
            <person name="Niatou-Singa F.S."/>
            <person name="Gouil Q."/>
            <person name="Baker L."/>
            <person name="Ritchie M.E."/>
            <person name="Jex A.R."/>
            <person name="Gazzola D."/>
            <person name="Li H."/>
            <person name="Toshio Fujiwara R."/>
            <person name="Zhan B."/>
            <person name="Aroian R.V."/>
            <person name="Pafco B."/>
            <person name="Schwarz E.M."/>
        </authorList>
    </citation>
    <scope>NUCLEOTIDE SEQUENCE [LARGE SCALE GENOMIC DNA]</scope>
    <source>
        <strain evidence="2 3">Aroian</strain>
        <tissue evidence="2">Whole animal</tissue>
    </source>
</reference>
<gene>
    <name evidence="2" type="primary">Necator_chrX.g25139</name>
    <name evidence="2" type="ORF">RB195_024973</name>
</gene>
<feature type="chain" id="PRO_5045397650" evidence="1">
    <location>
        <begin position="19"/>
        <end position="117"/>
    </location>
</feature>
<accession>A0ABR1EQE6</accession>
<feature type="signal peptide" evidence="1">
    <location>
        <begin position="1"/>
        <end position="18"/>
    </location>
</feature>
<proteinExistence type="predicted"/>
<dbReference type="Proteomes" id="UP001303046">
    <property type="component" value="Unassembled WGS sequence"/>
</dbReference>
<sequence length="117" mass="13703">MFLTVVATLIITPFMFVADPLSTRLSEFSNCLNNDVISSLLSIPLWPTLLSMTLKKRDRLETRYRRIHMIHEPDLIEDFEGNDRPKRVKYFMWTCGLVVLENADICARALSRREEKQ</sequence>
<keyword evidence="1" id="KW-0732">Signal</keyword>
<evidence type="ECO:0000256" key="1">
    <source>
        <dbReference type="SAM" id="SignalP"/>
    </source>
</evidence>
<evidence type="ECO:0000313" key="2">
    <source>
        <dbReference type="EMBL" id="KAK6764854.1"/>
    </source>
</evidence>
<organism evidence="2 3">
    <name type="scientific">Necator americanus</name>
    <name type="common">Human hookworm</name>
    <dbReference type="NCBI Taxonomy" id="51031"/>
    <lineage>
        <taxon>Eukaryota</taxon>
        <taxon>Metazoa</taxon>
        <taxon>Ecdysozoa</taxon>
        <taxon>Nematoda</taxon>
        <taxon>Chromadorea</taxon>
        <taxon>Rhabditida</taxon>
        <taxon>Rhabditina</taxon>
        <taxon>Rhabditomorpha</taxon>
        <taxon>Strongyloidea</taxon>
        <taxon>Ancylostomatidae</taxon>
        <taxon>Bunostominae</taxon>
        <taxon>Necator</taxon>
    </lineage>
</organism>
<name>A0ABR1EQE6_NECAM</name>
<keyword evidence="3" id="KW-1185">Reference proteome</keyword>
<comment type="caution">
    <text evidence="2">The sequence shown here is derived from an EMBL/GenBank/DDBJ whole genome shotgun (WGS) entry which is preliminary data.</text>
</comment>